<protein>
    <submittedName>
        <fullName evidence="1">Uncharacterized protein</fullName>
    </submittedName>
</protein>
<dbReference type="EMBL" id="CAJNDS010000416">
    <property type="protein sequence ID" value="CAE7203989.1"/>
    <property type="molecule type" value="Genomic_DNA"/>
</dbReference>
<name>A0A812JAC1_9DINO</name>
<reference evidence="1" key="1">
    <citation type="submission" date="2021-02" db="EMBL/GenBank/DDBJ databases">
        <authorList>
            <person name="Dougan E. K."/>
            <person name="Rhodes N."/>
            <person name="Thang M."/>
            <person name="Chan C."/>
        </authorList>
    </citation>
    <scope>NUCLEOTIDE SEQUENCE</scope>
</reference>
<sequence>MATFTSRKFCPFWAKGCFCNPVRTATRLQATGGGPTGTLPETCLSLCLDASGEVPSVGAGQLVVVGVREMFSCPLSSLAVPPWGQTSLNWEPSWQRPHRHQGGHIVHNAKRAEPNMQRRSGLLREGHGKRRLAAKIYIAASTSGVQAHDAKDVQATRTQLMATVNATAAPMLWPHRIMPCASIWWIATRSDAQGKPVSRTSSISCSIRVSPIIRLLHSEHGTATRNAHSTCEDEYGAFERRPVNVGQRYN</sequence>
<evidence type="ECO:0000313" key="1">
    <source>
        <dbReference type="EMBL" id="CAE7203989.1"/>
    </source>
</evidence>
<organism evidence="1 2">
    <name type="scientific">Symbiodinium natans</name>
    <dbReference type="NCBI Taxonomy" id="878477"/>
    <lineage>
        <taxon>Eukaryota</taxon>
        <taxon>Sar</taxon>
        <taxon>Alveolata</taxon>
        <taxon>Dinophyceae</taxon>
        <taxon>Suessiales</taxon>
        <taxon>Symbiodiniaceae</taxon>
        <taxon>Symbiodinium</taxon>
    </lineage>
</organism>
<keyword evidence="2" id="KW-1185">Reference proteome</keyword>
<gene>
    <name evidence="1" type="ORF">SNAT2548_LOCUS6307</name>
</gene>
<evidence type="ECO:0000313" key="2">
    <source>
        <dbReference type="Proteomes" id="UP000604046"/>
    </source>
</evidence>
<dbReference type="AlphaFoldDB" id="A0A812JAC1"/>
<proteinExistence type="predicted"/>
<dbReference type="Proteomes" id="UP000604046">
    <property type="component" value="Unassembled WGS sequence"/>
</dbReference>
<comment type="caution">
    <text evidence="1">The sequence shown here is derived from an EMBL/GenBank/DDBJ whole genome shotgun (WGS) entry which is preliminary data.</text>
</comment>
<accession>A0A812JAC1</accession>